<organism evidence="2 3">
    <name type="scientific">Steinernema carpocapsae</name>
    <name type="common">Entomopathogenic nematode</name>
    <dbReference type="NCBI Taxonomy" id="34508"/>
    <lineage>
        <taxon>Eukaryota</taxon>
        <taxon>Metazoa</taxon>
        <taxon>Ecdysozoa</taxon>
        <taxon>Nematoda</taxon>
        <taxon>Chromadorea</taxon>
        <taxon>Rhabditida</taxon>
        <taxon>Tylenchina</taxon>
        <taxon>Panagrolaimomorpha</taxon>
        <taxon>Strongyloidoidea</taxon>
        <taxon>Steinernematidae</taxon>
        <taxon>Steinernema</taxon>
    </lineage>
</organism>
<proteinExistence type="predicted"/>
<reference evidence="2 3" key="2">
    <citation type="journal article" date="2019" name="G3 (Bethesda)">
        <title>Hybrid Assembly of the Genome of the Entomopathogenic Nematode Steinernema carpocapsae Identifies the X-Chromosome.</title>
        <authorList>
            <person name="Serra L."/>
            <person name="Macchietto M."/>
            <person name="Macias-Munoz A."/>
            <person name="McGill C.J."/>
            <person name="Rodriguez I.M."/>
            <person name="Rodriguez B."/>
            <person name="Murad R."/>
            <person name="Mortazavi A."/>
        </authorList>
    </citation>
    <scope>NUCLEOTIDE SEQUENCE [LARGE SCALE GENOMIC DNA]</scope>
    <source>
        <strain evidence="2 3">ALL</strain>
    </source>
</reference>
<keyword evidence="3" id="KW-1185">Reference proteome</keyword>
<reference evidence="2 3" key="1">
    <citation type="journal article" date="2015" name="Genome Biol.">
        <title>Comparative genomics of Steinernema reveals deeply conserved gene regulatory networks.</title>
        <authorList>
            <person name="Dillman A.R."/>
            <person name="Macchietto M."/>
            <person name="Porter C.F."/>
            <person name="Rogers A."/>
            <person name="Williams B."/>
            <person name="Antoshechkin I."/>
            <person name="Lee M.M."/>
            <person name="Goodwin Z."/>
            <person name="Lu X."/>
            <person name="Lewis E.E."/>
            <person name="Goodrich-Blair H."/>
            <person name="Stock S.P."/>
            <person name="Adams B.J."/>
            <person name="Sternberg P.W."/>
            <person name="Mortazavi A."/>
        </authorList>
    </citation>
    <scope>NUCLEOTIDE SEQUENCE [LARGE SCALE GENOMIC DNA]</scope>
    <source>
        <strain evidence="2 3">ALL</strain>
    </source>
</reference>
<feature type="compositionally biased region" description="Polar residues" evidence="1">
    <location>
        <begin position="1"/>
        <end position="11"/>
    </location>
</feature>
<evidence type="ECO:0000313" key="3">
    <source>
        <dbReference type="Proteomes" id="UP000298663"/>
    </source>
</evidence>
<protein>
    <submittedName>
        <fullName evidence="2">Uncharacterized protein</fullName>
    </submittedName>
</protein>
<dbReference type="EMBL" id="AZBU02000001">
    <property type="protein sequence ID" value="TMS34089.1"/>
    <property type="molecule type" value="Genomic_DNA"/>
</dbReference>
<evidence type="ECO:0000313" key="2">
    <source>
        <dbReference type="EMBL" id="TMS34089.1"/>
    </source>
</evidence>
<accession>A0A4U8UN50</accession>
<dbReference type="EMBL" id="CM016762">
    <property type="protein sequence ID" value="TMS34089.1"/>
    <property type="molecule type" value="Genomic_DNA"/>
</dbReference>
<dbReference type="AlphaFoldDB" id="A0A4U8UN50"/>
<dbReference type="Proteomes" id="UP000298663">
    <property type="component" value="Chromosome X"/>
</dbReference>
<name>A0A4U8UN50_STECR</name>
<feature type="region of interest" description="Disordered" evidence="1">
    <location>
        <begin position="1"/>
        <end position="21"/>
    </location>
</feature>
<feature type="region of interest" description="Disordered" evidence="1">
    <location>
        <begin position="27"/>
        <end position="46"/>
    </location>
</feature>
<evidence type="ECO:0000256" key="1">
    <source>
        <dbReference type="SAM" id="MobiDB-lite"/>
    </source>
</evidence>
<sequence>MFSSMFTSTNIPYERLDEREDMGERLPMGELKTPFGHVESSRRHPRTCEIEKKMRKSAFKFWKTSTPETIVYVKLDEKEDPQMAEKNDIATKKS</sequence>
<gene>
    <name evidence="2" type="ORF">L596_001741</name>
</gene>
<comment type="caution">
    <text evidence="2">The sequence shown here is derived from an EMBL/GenBank/DDBJ whole genome shotgun (WGS) entry which is preliminary data.</text>
</comment>